<accession>V4CAU4</accession>
<dbReference type="STRING" id="225164.V4CAU4"/>
<dbReference type="SMART" id="SM00291">
    <property type="entry name" value="ZnF_ZZ"/>
    <property type="match status" value="1"/>
</dbReference>
<dbReference type="GO" id="GO:0070461">
    <property type="term" value="C:SAGA-type complex"/>
    <property type="evidence" value="ECO:0007669"/>
    <property type="project" value="UniProtKB-ARBA"/>
</dbReference>
<proteinExistence type="predicted"/>
<dbReference type="OrthoDB" id="20473at2759"/>
<feature type="domain" description="Myb-like" evidence="5">
    <location>
        <begin position="180"/>
        <end position="228"/>
    </location>
</feature>
<dbReference type="Gene3D" id="1.10.10.60">
    <property type="entry name" value="Homeodomain-like"/>
    <property type="match status" value="1"/>
</dbReference>
<evidence type="ECO:0000256" key="1">
    <source>
        <dbReference type="ARBA" id="ARBA00022723"/>
    </source>
</evidence>
<feature type="domain" description="HTH myb-type" evidence="7">
    <location>
        <begin position="180"/>
        <end position="232"/>
    </location>
</feature>
<sequence length="432" mass="49532">MANNKMSEDDNVFNDCKQPEELRDVYCFESDHIALKGNPDYQSLLKTICILESQRIQAVKDIDTLRKKQREALADPINFVEKLQKAEDLGFPKDLDIPSLPSINWEQYTSSVDFNSFGNHKHMTRIKRQLTEDSLTGKIQDKSGITSGMKSKLINEEVDMDVVRGRLKDPNKSATFNLLWTSEEQKRLEDLLIKYPPEDVEAKRYHKIATALGNRTAQQVASRVQKYFIKLAKAGLPIPGRTPTLRDNRKYTLGRGYGVRFSNIPQHSTFLQSYEPPVYMSEDDDDTNSYNGSYDIDTSQTNQLGDISDEEEIPAELRNTPEYKEILQLKLIKKQKLASEKKSLKHDGYKCDNCGTDPIVGVRWHCSDCPSSQSLDFCDYCADSNFENSEHNSSHRLKAIDKIESEPILDQDYMRFMPGDYNYLDPNYMPAS</sequence>
<dbReference type="EMBL" id="KB201205">
    <property type="protein sequence ID" value="ESO98939.1"/>
    <property type="molecule type" value="Genomic_DNA"/>
</dbReference>
<keyword evidence="9" id="KW-1185">Reference proteome</keyword>
<keyword evidence="1" id="KW-0479">Metal-binding</keyword>
<dbReference type="GeneID" id="20244736"/>
<dbReference type="Pfam" id="PF00569">
    <property type="entry name" value="ZZ"/>
    <property type="match status" value="1"/>
</dbReference>
<dbReference type="InterPro" id="IPR017930">
    <property type="entry name" value="Myb_dom"/>
</dbReference>
<dbReference type="HOGENOM" id="CLU_034414_0_0_1"/>
<dbReference type="RefSeq" id="XP_009050561.1">
    <property type="nucleotide sequence ID" value="XM_009052313.1"/>
</dbReference>
<evidence type="ECO:0000259" key="5">
    <source>
        <dbReference type="PROSITE" id="PS50090"/>
    </source>
</evidence>
<keyword evidence="3" id="KW-0862">Zinc</keyword>
<dbReference type="InterPro" id="IPR000433">
    <property type="entry name" value="Znf_ZZ"/>
</dbReference>
<dbReference type="PANTHER" id="PTHR22705:SF0">
    <property type="entry name" value="ZZ-TYPE ZINC FINGER-CONTAINING PROTEIN 3"/>
    <property type="match status" value="1"/>
</dbReference>
<evidence type="ECO:0008006" key="10">
    <source>
        <dbReference type="Google" id="ProtNLM"/>
    </source>
</evidence>
<reference evidence="8 9" key="1">
    <citation type="journal article" date="2013" name="Nature">
        <title>Insights into bilaterian evolution from three spiralian genomes.</title>
        <authorList>
            <person name="Simakov O."/>
            <person name="Marletaz F."/>
            <person name="Cho S.J."/>
            <person name="Edsinger-Gonzales E."/>
            <person name="Havlak P."/>
            <person name="Hellsten U."/>
            <person name="Kuo D.H."/>
            <person name="Larsson T."/>
            <person name="Lv J."/>
            <person name="Arendt D."/>
            <person name="Savage R."/>
            <person name="Osoegawa K."/>
            <person name="de Jong P."/>
            <person name="Grimwood J."/>
            <person name="Chapman J.A."/>
            <person name="Shapiro H."/>
            <person name="Aerts A."/>
            <person name="Otillar R.P."/>
            <person name="Terry A.Y."/>
            <person name="Boore J.L."/>
            <person name="Grigoriev I.V."/>
            <person name="Lindberg D.R."/>
            <person name="Seaver E.C."/>
            <person name="Weisblat D.A."/>
            <person name="Putnam N.H."/>
            <person name="Rokhsar D.S."/>
        </authorList>
    </citation>
    <scope>NUCLEOTIDE SEQUENCE [LARGE SCALE GENOMIC DNA]</scope>
</reference>
<dbReference type="InterPro" id="IPR001005">
    <property type="entry name" value="SANT/Myb"/>
</dbReference>
<name>V4CAU4_LOTGI</name>
<dbReference type="SUPFAM" id="SSF46689">
    <property type="entry name" value="Homeodomain-like"/>
    <property type="match status" value="1"/>
</dbReference>
<keyword evidence="2 4" id="KW-0863">Zinc-finger</keyword>
<dbReference type="PANTHER" id="PTHR22705">
    <property type="entry name" value="ZINC FINGER, ZZ DOMAIN CONTAINING 3"/>
    <property type="match status" value="1"/>
</dbReference>
<dbReference type="KEGG" id="lgi:LOTGIDRAFT_187172"/>
<organism evidence="8 9">
    <name type="scientific">Lottia gigantea</name>
    <name type="common">Giant owl limpet</name>
    <dbReference type="NCBI Taxonomy" id="225164"/>
    <lineage>
        <taxon>Eukaryota</taxon>
        <taxon>Metazoa</taxon>
        <taxon>Spiralia</taxon>
        <taxon>Lophotrochozoa</taxon>
        <taxon>Mollusca</taxon>
        <taxon>Gastropoda</taxon>
        <taxon>Patellogastropoda</taxon>
        <taxon>Lottioidea</taxon>
        <taxon>Lottiidae</taxon>
        <taxon>Lottia</taxon>
    </lineage>
</organism>
<dbReference type="SUPFAM" id="SSF57850">
    <property type="entry name" value="RING/U-box"/>
    <property type="match status" value="1"/>
</dbReference>
<feature type="domain" description="ZZ-type" evidence="6">
    <location>
        <begin position="346"/>
        <end position="405"/>
    </location>
</feature>
<dbReference type="PROSITE" id="PS50090">
    <property type="entry name" value="MYB_LIKE"/>
    <property type="match status" value="1"/>
</dbReference>
<dbReference type="PROSITE" id="PS51294">
    <property type="entry name" value="HTH_MYB"/>
    <property type="match status" value="1"/>
</dbReference>
<dbReference type="CTD" id="20244736"/>
<dbReference type="InterPro" id="IPR037830">
    <property type="entry name" value="ZZZ3"/>
</dbReference>
<evidence type="ECO:0000313" key="8">
    <source>
        <dbReference type="EMBL" id="ESO98939.1"/>
    </source>
</evidence>
<evidence type="ECO:0000256" key="2">
    <source>
        <dbReference type="ARBA" id="ARBA00022771"/>
    </source>
</evidence>
<dbReference type="Gene3D" id="3.30.60.90">
    <property type="match status" value="1"/>
</dbReference>
<evidence type="ECO:0000259" key="7">
    <source>
        <dbReference type="PROSITE" id="PS51294"/>
    </source>
</evidence>
<evidence type="ECO:0000313" key="9">
    <source>
        <dbReference type="Proteomes" id="UP000030746"/>
    </source>
</evidence>
<gene>
    <name evidence="8" type="ORF">LOTGIDRAFT_187172</name>
</gene>
<protein>
    <recommendedName>
        <fullName evidence="10">ZZ-type domain-containing protein</fullName>
    </recommendedName>
</protein>
<dbReference type="AlphaFoldDB" id="V4CAU4"/>
<dbReference type="PROSITE" id="PS50135">
    <property type="entry name" value="ZF_ZZ_2"/>
    <property type="match status" value="1"/>
</dbReference>
<dbReference type="InterPro" id="IPR009057">
    <property type="entry name" value="Homeodomain-like_sf"/>
</dbReference>
<dbReference type="InterPro" id="IPR043145">
    <property type="entry name" value="Znf_ZZ_sf"/>
</dbReference>
<dbReference type="GO" id="GO:0008270">
    <property type="term" value="F:zinc ion binding"/>
    <property type="evidence" value="ECO:0007669"/>
    <property type="project" value="UniProtKB-KW"/>
</dbReference>
<dbReference type="OMA" id="TFFPAQN"/>
<dbReference type="Pfam" id="PF00249">
    <property type="entry name" value="Myb_DNA-binding"/>
    <property type="match status" value="1"/>
</dbReference>
<dbReference type="CDD" id="cd00167">
    <property type="entry name" value="SANT"/>
    <property type="match status" value="1"/>
</dbReference>
<evidence type="ECO:0000256" key="4">
    <source>
        <dbReference type="PROSITE-ProRule" id="PRU00228"/>
    </source>
</evidence>
<evidence type="ECO:0000259" key="6">
    <source>
        <dbReference type="PROSITE" id="PS50135"/>
    </source>
</evidence>
<evidence type="ECO:0000256" key="3">
    <source>
        <dbReference type="ARBA" id="ARBA00022833"/>
    </source>
</evidence>
<dbReference type="SMART" id="SM00717">
    <property type="entry name" value="SANT"/>
    <property type="match status" value="1"/>
</dbReference>
<dbReference type="Proteomes" id="UP000030746">
    <property type="component" value="Unassembled WGS sequence"/>
</dbReference>